<accession>A0A4R9AUA5</accession>
<comment type="caution">
    <text evidence="6">The sequence shown here is derived from an EMBL/GenBank/DDBJ whole genome shotgun (WGS) entry which is preliminary data.</text>
</comment>
<evidence type="ECO:0000313" key="7">
    <source>
        <dbReference type="Proteomes" id="UP000298154"/>
    </source>
</evidence>
<dbReference type="InterPro" id="IPR036388">
    <property type="entry name" value="WH-like_DNA-bd_sf"/>
</dbReference>
<dbReference type="Pfam" id="PF03466">
    <property type="entry name" value="LysR_substrate"/>
    <property type="match status" value="1"/>
</dbReference>
<dbReference type="Pfam" id="PF00126">
    <property type="entry name" value="HTH_1"/>
    <property type="match status" value="1"/>
</dbReference>
<keyword evidence="4" id="KW-0804">Transcription</keyword>
<dbReference type="PANTHER" id="PTHR30346:SF29">
    <property type="entry name" value="LYSR SUBSTRATE-BINDING"/>
    <property type="match status" value="1"/>
</dbReference>
<dbReference type="SUPFAM" id="SSF53850">
    <property type="entry name" value="Periplasmic binding protein-like II"/>
    <property type="match status" value="1"/>
</dbReference>
<sequence>MQNISQRYDCSMIHVPGQSPDLDAHALRVVRAVHETGSITAAAAALGYSQPAVSQQLKRLEQRLGLAVFERVGRGVRLTEAGLVLARHAVTVATALDAAAGEIAELHGLRAGLVRLVAFPSASATLVPSLLARMKERPGRISITYLEAEPPEAVAAVRENRADLAITFSYPGDRVDPHRESAQGLRVATLRRDEMMLVLPVGHPLARAGTGGAPGLSEESIALHPGAIDLGDLADENWVAGCPRCRGHLLDLCDRRGFAPRISYETDNVAAVFGLVEAGIGVALLPALAIESVGARPGVSIRSTAGRDHRTLHAVTAAGAERVPALAAALRALVAISLPGPILRTRA</sequence>
<comment type="similarity">
    <text evidence="1">Belongs to the LysR transcriptional regulatory family.</text>
</comment>
<dbReference type="Gene3D" id="1.10.10.10">
    <property type="entry name" value="Winged helix-like DNA-binding domain superfamily/Winged helix DNA-binding domain"/>
    <property type="match status" value="1"/>
</dbReference>
<dbReference type="PANTHER" id="PTHR30346">
    <property type="entry name" value="TRANSCRIPTIONAL DUAL REGULATOR HCAR-RELATED"/>
    <property type="match status" value="1"/>
</dbReference>
<dbReference type="GO" id="GO:0003677">
    <property type="term" value="F:DNA binding"/>
    <property type="evidence" value="ECO:0007669"/>
    <property type="project" value="UniProtKB-KW"/>
</dbReference>
<dbReference type="GO" id="GO:0032993">
    <property type="term" value="C:protein-DNA complex"/>
    <property type="evidence" value="ECO:0007669"/>
    <property type="project" value="TreeGrafter"/>
</dbReference>
<dbReference type="AlphaFoldDB" id="A0A4R9AUA5"/>
<evidence type="ECO:0000256" key="3">
    <source>
        <dbReference type="ARBA" id="ARBA00023125"/>
    </source>
</evidence>
<dbReference type="GO" id="GO:0003700">
    <property type="term" value="F:DNA-binding transcription factor activity"/>
    <property type="evidence" value="ECO:0007669"/>
    <property type="project" value="InterPro"/>
</dbReference>
<proteinExistence type="inferred from homology"/>
<dbReference type="OrthoDB" id="3673085at2"/>
<evidence type="ECO:0000256" key="2">
    <source>
        <dbReference type="ARBA" id="ARBA00023015"/>
    </source>
</evidence>
<feature type="domain" description="HTH lysR-type" evidence="5">
    <location>
        <begin position="22"/>
        <end position="79"/>
    </location>
</feature>
<dbReference type="FunFam" id="1.10.10.10:FF:000001">
    <property type="entry name" value="LysR family transcriptional regulator"/>
    <property type="match status" value="1"/>
</dbReference>
<keyword evidence="7" id="KW-1185">Reference proteome</keyword>
<keyword evidence="3" id="KW-0238">DNA-binding</keyword>
<organism evidence="6 7">
    <name type="scientific">Cryobacterium ruanii</name>
    <dbReference type="NCBI Taxonomy" id="1259197"/>
    <lineage>
        <taxon>Bacteria</taxon>
        <taxon>Bacillati</taxon>
        <taxon>Actinomycetota</taxon>
        <taxon>Actinomycetes</taxon>
        <taxon>Micrococcales</taxon>
        <taxon>Microbacteriaceae</taxon>
        <taxon>Cryobacterium</taxon>
    </lineage>
</organism>
<evidence type="ECO:0000256" key="1">
    <source>
        <dbReference type="ARBA" id="ARBA00009437"/>
    </source>
</evidence>
<keyword evidence="2" id="KW-0805">Transcription regulation</keyword>
<dbReference type="SUPFAM" id="SSF46785">
    <property type="entry name" value="Winged helix' DNA-binding domain"/>
    <property type="match status" value="1"/>
</dbReference>
<dbReference type="CDD" id="cd08423">
    <property type="entry name" value="PBP2_LTTR_like_6"/>
    <property type="match status" value="1"/>
</dbReference>
<dbReference type="InterPro" id="IPR036390">
    <property type="entry name" value="WH_DNA-bd_sf"/>
</dbReference>
<evidence type="ECO:0000259" key="5">
    <source>
        <dbReference type="PROSITE" id="PS50931"/>
    </source>
</evidence>
<gene>
    <name evidence="6" type="ORF">E3T47_03245</name>
</gene>
<dbReference type="InterPro" id="IPR000847">
    <property type="entry name" value="LysR_HTH_N"/>
</dbReference>
<reference evidence="6 7" key="1">
    <citation type="submission" date="2019-03" db="EMBL/GenBank/DDBJ databases">
        <title>Genomics of glacier-inhabiting Cryobacterium strains.</title>
        <authorList>
            <person name="Liu Q."/>
            <person name="Xin Y.-H."/>
        </authorList>
    </citation>
    <scope>NUCLEOTIDE SEQUENCE [LARGE SCALE GENOMIC DNA]</scope>
    <source>
        <strain evidence="6 7">Sr36</strain>
    </source>
</reference>
<evidence type="ECO:0000256" key="4">
    <source>
        <dbReference type="ARBA" id="ARBA00023163"/>
    </source>
</evidence>
<dbReference type="InterPro" id="IPR005119">
    <property type="entry name" value="LysR_subst-bd"/>
</dbReference>
<protein>
    <submittedName>
        <fullName evidence="6">LysR family transcriptional regulator</fullName>
    </submittedName>
</protein>
<dbReference type="PRINTS" id="PR00039">
    <property type="entry name" value="HTHLYSR"/>
</dbReference>
<dbReference type="PROSITE" id="PS50931">
    <property type="entry name" value="HTH_LYSR"/>
    <property type="match status" value="1"/>
</dbReference>
<dbReference type="Proteomes" id="UP000298154">
    <property type="component" value="Unassembled WGS sequence"/>
</dbReference>
<name>A0A4R9AUA5_9MICO</name>
<dbReference type="EMBL" id="SOHK01000005">
    <property type="protein sequence ID" value="TFD68973.1"/>
    <property type="molecule type" value="Genomic_DNA"/>
</dbReference>
<dbReference type="Gene3D" id="3.40.190.10">
    <property type="entry name" value="Periplasmic binding protein-like II"/>
    <property type="match status" value="2"/>
</dbReference>
<evidence type="ECO:0000313" key="6">
    <source>
        <dbReference type="EMBL" id="TFD68973.1"/>
    </source>
</evidence>